<dbReference type="AlphaFoldDB" id="S7PWM5"/>
<dbReference type="InterPro" id="IPR011009">
    <property type="entry name" value="Kinase-like_dom_sf"/>
</dbReference>
<dbReference type="eggNOG" id="KOG0612">
    <property type="taxonomic scope" value="Eukaryota"/>
</dbReference>
<dbReference type="GO" id="GO:0004674">
    <property type="term" value="F:protein serine/threonine kinase activity"/>
    <property type="evidence" value="ECO:0007669"/>
    <property type="project" value="UniProtKB-EC"/>
</dbReference>
<feature type="compositionally biased region" description="Basic and acidic residues" evidence="5">
    <location>
        <begin position="263"/>
        <end position="274"/>
    </location>
</feature>
<dbReference type="EMBL" id="KB469308">
    <property type="protein sequence ID" value="EPQ52006.1"/>
    <property type="molecule type" value="Genomic_DNA"/>
</dbReference>
<evidence type="ECO:0000256" key="4">
    <source>
        <dbReference type="ARBA" id="ARBA00048679"/>
    </source>
</evidence>
<comment type="catalytic activity">
    <reaction evidence="4">
        <text>L-seryl-[protein] + ATP = O-phospho-L-seryl-[protein] + ADP + H(+)</text>
        <dbReference type="Rhea" id="RHEA:17989"/>
        <dbReference type="Rhea" id="RHEA-COMP:9863"/>
        <dbReference type="Rhea" id="RHEA-COMP:11604"/>
        <dbReference type="ChEBI" id="CHEBI:15378"/>
        <dbReference type="ChEBI" id="CHEBI:29999"/>
        <dbReference type="ChEBI" id="CHEBI:30616"/>
        <dbReference type="ChEBI" id="CHEBI:83421"/>
        <dbReference type="ChEBI" id="CHEBI:456216"/>
        <dbReference type="EC" id="2.7.11.1"/>
    </reaction>
</comment>
<dbReference type="RefSeq" id="XP_007869212.1">
    <property type="nucleotide sequence ID" value="XM_007871021.1"/>
</dbReference>
<evidence type="ECO:0000259" key="6">
    <source>
        <dbReference type="PROSITE" id="PS50011"/>
    </source>
</evidence>
<feature type="compositionally biased region" description="Low complexity" evidence="5">
    <location>
        <begin position="567"/>
        <end position="576"/>
    </location>
</feature>
<dbReference type="Pfam" id="PF00069">
    <property type="entry name" value="Pkinase"/>
    <property type="match status" value="2"/>
</dbReference>
<dbReference type="SUPFAM" id="SSF56112">
    <property type="entry name" value="Protein kinase-like (PK-like)"/>
    <property type="match status" value="1"/>
</dbReference>
<evidence type="ECO:0000256" key="5">
    <source>
        <dbReference type="SAM" id="MobiDB-lite"/>
    </source>
</evidence>
<dbReference type="PROSITE" id="PS00108">
    <property type="entry name" value="PROTEIN_KINASE_ST"/>
    <property type="match status" value="1"/>
</dbReference>
<comment type="similarity">
    <text evidence="2">Belongs to the protein kinase superfamily. STE Ser/Thr protein kinase family. COT1 subfamily.</text>
</comment>
<dbReference type="Gene3D" id="3.30.200.20">
    <property type="entry name" value="Phosphorylase Kinase, domain 1"/>
    <property type="match status" value="1"/>
</dbReference>
<dbReference type="HOGENOM" id="CLU_013540_0_0_1"/>
<protein>
    <submittedName>
        <fullName evidence="7">Kinase-like protein</fullName>
    </submittedName>
</protein>
<dbReference type="Proteomes" id="UP000030669">
    <property type="component" value="Unassembled WGS sequence"/>
</dbReference>
<comment type="catalytic activity">
    <reaction evidence="3">
        <text>L-threonyl-[protein] + ATP = O-phospho-L-threonyl-[protein] + ADP + H(+)</text>
        <dbReference type="Rhea" id="RHEA:46608"/>
        <dbReference type="Rhea" id="RHEA-COMP:11060"/>
        <dbReference type="Rhea" id="RHEA-COMP:11605"/>
        <dbReference type="ChEBI" id="CHEBI:15378"/>
        <dbReference type="ChEBI" id="CHEBI:30013"/>
        <dbReference type="ChEBI" id="CHEBI:30616"/>
        <dbReference type="ChEBI" id="CHEBI:61977"/>
        <dbReference type="ChEBI" id="CHEBI:456216"/>
        <dbReference type="EC" id="2.7.11.1"/>
    </reaction>
</comment>
<feature type="compositionally biased region" description="Low complexity" evidence="5">
    <location>
        <begin position="625"/>
        <end position="657"/>
    </location>
</feature>
<feature type="region of interest" description="Disordered" evidence="5">
    <location>
        <begin position="594"/>
        <end position="680"/>
    </location>
</feature>
<dbReference type="PANTHER" id="PTHR22988:SF71">
    <property type="entry name" value="CITRON RHO-INTERACTING KINASE"/>
    <property type="match status" value="1"/>
</dbReference>
<dbReference type="InterPro" id="IPR050839">
    <property type="entry name" value="Rho-assoc_Ser/Thr_Kinase"/>
</dbReference>
<dbReference type="InterPro" id="IPR000719">
    <property type="entry name" value="Prot_kinase_dom"/>
</dbReference>
<dbReference type="SMART" id="SM00220">
    <property type="entry name" value="S_TKc"/>
    <property type="match status" value="1"/>
</dbReference>
<dbReference type="OrthoDB" id="3359639at2759"/>
<feature type="region of interest" description="Disordered" evidence="5">
    <location>
        <begin position="550"/>
        <end position="576"/>
    </location>
</feature>
<evidence type="ECO:0000256" key="3">
    <source>
        <dbReference type="ARBA" id="ARBA00047899"/>
    </source>
</evidence>
<dbReference type="Gene3D" id="1.10.510.10">
    <property type="entry name" value="Transferase(Phosphotransferase) domain 1"/>
    <property type="match status" value="1"/>
</dbReference>
<dbReference type="GO" id="GO:0031032">
    <property type="term" value="P:actomyosin structure organization"/>
    <property type="evidence" value="ECO:0007669"/>
    <property type="project" value="TreeGrafter"/>
</dbReference>
<dbReference type="GO" id="GO:0005856">
    <property type="term" value="C:cytoskeleton"/>
    <property type="evidence" value="ECO:0007669"/>
    <property type="project" value="TreeGrafter"/>
</dbReference>
<evidence type="ECO:0000313" key="7">
    <source>
        <dbReference type="EMBL" id="EPQ52006.1"/>
    </source>
</evidence>
<dbReference type="GeneID" id="19309747"/>
<accession>S7PWM5</accession>
<keyword evidence="1" id="KW-0597">Phosphoprotein</keyword>
<dbReference type="GO" id="GO:0005737">
    <property type="term" value="C:cytoplasm"/>
    <property type="evidence" value="ECO:0007669"/>
    <property type="project" value="TreeGrafter"/>
</dbReference>
<feature type="domain" description="Protein kinase" evidence="6">
    <location>
        <begin position="58"/>
        <end position="355"/>
    </location>
</feature>
<dbReference type="PANTHER" id="PTHR22988">
    <property type="entry name" value="MYOTONIC DYSTROPHY S/T KINASE-RELATED"/>
    <property type="match status" value="1"/>
</dbReference>
<dbReference type="GO" id="GO:0005524">
    <property type="term" value="F:ATP binding"/>
    <property type="evidence" value="ECO:0007669"/>
    <property type="project" value="InterPro"/>
</dbReference>
<evidence type="ECO:0000256" key="1">
    <source>
        <dbReference type="ARBA" id="ARBA00022553"/>
    </source>
</evidence>
<feature type="compositionally biased region" description="Low complexity" evidence="5">
    <location>
        <begin position="598"/>
        <end position="610"/>
    </location>
</feature>
<gene>
    <name evidence="7" type="ORF">GLOTRDRAFT_95704</name>
</gene>
<feature type="region of interest" description="Disordered" evidence="5">
    <location>
        <begin position="254"/>
        <end position="274"/>
    </location>
</feature>
<sequence>MSMSWRNRKARLAELLQSNGDDDEEGLALDRLLHGQSVIGKTAKTKEVDSLRFTDKDLQLLGTLEYGQFGVVDVVSCKCDGRVYVRKSIDKQFALRNAEQCFPQVERDLLLRAAQHASRWAPHLLCAFQTPTHLNLVMDYAEGGTLWDVLESSPRGMRIPEADVRWWAPQIASAVHWCHAQGFVHRDVKPQNFVLTAASRVLLIDFGSAAPLLPPRPDGAQLVPTRYCLVPCGTCDYISPEILEAHEQALMALDLDDDDDDDRPAPRRDEGREGYGRETDWWSFGVMLYEMVYGVAPFFADDVRTTYLRIMDHKASYFTSNCLSLANLVRTRLLTDASERLGRHSISDIVAHPFFDGIDWGDLHERDPPESLHLPQYTYAAPADATADGPADDTPSQGFRFSQLFQSSPLSGPGASADAQSILQATPAQRLSQSRSSSMRERAVASFIGFSWGPRVDAFGPAGADSDLCMAPSPARSHARDDLHTPRVSKVTLPGTHPFVTPLRKGQGHQPNTVPRTGTIRRTDSRRPVSDREAMKQLLECVGMSARKKMIESGKKPRGMGLGEPPSALGRGRSGSASLRKELRFDMTPRVGRSLSTSVVDAGDVSSLGDDGSGTEGPPSPSPSARPSSAMSGGSRRSRSPTSMSRSLPLRRLSVGAGERGERTPEPGGGLSERALDGMERRHSELVQRIARLEARLARLGGRDGPL</sequence>
<dbReference type="STRING" id="670483.S7PWM5"/>
<feature type="region of interest" description="Disordered" evidence="5">
    <location>
        <begin position="473"/>
        <end position="534"/>
    </location>
</feature>
<keyword evidence="8" id="KW-1185">Reference proteome</keyword>
<evidence type="ECO:0000256" key="2">
    <source>
        <dbReference type="ARBA" id="ARBA00038271"/>
    </source>
</evidence>
<dbReference type="InterPro" id="IPR008271">
    <property type="entry name" value="Ser/Thr_kinase_AS"/>
</dbReference>
<reference evidence="7 8" key="1">
    <citation type="journal article" date="2012" name="Science">
        <title>The Paleozoic origin of enzymatic lignin decomposition reconstructed from 31 fungal genomes.</title>
        <authorList>
            <person name="Floudas D."/>
            <person name="Binder M."/>
            <person name="Riley R."/>
            <person name="Barry K."/>
            <person name="Blanchette R.A."/>
            <person name="Henrissat B."/>
            <person name="Martinez A.T."/>
            <person name="Otillar R."/>
            <person name="Spatafora J.W."/>
            <person name="Yadav J.S."/>
            <person name="Aerts A."/>
            <person name="Benoit I."/>
            <person name="Boyd A."/>
            <person name="Carlson A."/>
            <person name="Copeland A."/>
            <person name="Coutinho P.M."/>
            <person name="de Vries R.P."/>
            <person name="Ferreira P."/>
            <person name="Findley K."/>
            <person name="Foster B."/>
            <person name="Gaskell J."/>
            <person name="Glotzer D."/>
            <person name="Gorecki P."/>
            <person name="Heitman J."/>
            <person name="Hesse C."/>
            <person name="Hori C."/>
            <person name="Igarashi K."/>
            <person name="Jurgens J.A."/>
            <person name="Kallen N."/>
            <person name="Kersten P."/>
            <person name="Kohler A."/>
            <person name="Kuees U."/>
            <person name="Kumar T.K.A."/>
            <person name="Kuo A."/>
            <person name="LaButti K."/>
            <person name="Larrondo L.F."/>
            <person name="Lindquist E."/>
            <person name="Ling A."/>
            <person name="Lombard V."/>
            <person name="Lucas S."/>
            <person name="Lundell T."/>
            <person name="Martin R."/>
            <person name="McLaughlin D.J."/>
            <person name="Morgenstern I."/>
            <person name="Morin E."/>
            <person name="Murat C."/>
            <person name="Nagy L.G."/>
            <person name="Nolan M."/>
            <person name="Ohm R.A."/>
            <person name="Patyshakuliyeva A."/>
            <person name="Rokas A."/>
            <person name="Ruiz-Duenas F.J."/>
            <person name="Sabat G."/>
            <person name="Salamov A."/>
            <person name="Samejima M."/>
            <person name="Schmutz J."/>
            <person name="Slot J.C."/>
            <person name="St John F."/>
            <person name="Stenlid J."/>
            <person name="Sun H."/>
            <person name="Sun S."/>
            <person name="Syed K."/>
            <person name="Tsang A."/>
            <person name="Wiebenga A."/>
            <person name="Young D."/>
            <person name="Pisabarro A."/>
            <person name="Eastwood D.C."/>
            <person name="Martin F."/>
            <person name="Cullen D."/>
            <person name="Grigoriev I.V."/>
            <person name="Hibbett D.S."/>
        </authorList>
    </citation>
    <scope>NUCLEOTIDE SEQUENCE [LARGE SCALE GENOMIC DNA]</scope>
    <source>
        <strain evidence="7 8">ATCC 11539</strain>
    </source>
</reference>
<evidence type="ECO:0000313" key="8">
    <source>
        <dbReference type="Proteomes" id="UP000030669"/>
    </source>
</evidence>
<feature type="compositionally biased region" description="Basic and acidic residues" evidence="5">
    <location>
        <begin position="521"/>
        <end position="534"/>
    </location>
</feature>
<proteinExistence type="inferred from homology"/>
<keyword evidence="7" id="KW-0418">Kinase</keyword>
<name>S7PWM5_GLOTA</name>
<keyword evidence="7" id="KW-0808">Transferase</keyword>
<dbReference type="OMA" id="CHSQGFA"/>
<dbReference type="KEGG" id="gtr:GLOTRDRAFT_95704"/>
<organism evidence="7 8">
    <name type="scientific">Gloeophyllum trabeum (strain ATCC 11539 / FP-39264 / Madison 617)</name>
    <name type="common">Brown rot fungus</name>
    <dbReference type="NCBI Taxonomy" id="670483"/>
    <lineage>
        <taxon>Eukaryota</taxon>
        <taxon>Fungi</taxon>
        <taxon>Dikarya</taxon>
        <taxon>Basidiomycota</taxon>
        <taxon>Agaricomycotina</taxon>
        <taxon>Agaricomycetes</taxon>
        <taxon>Gloeophyllales</taxon>
        <taxon>Gloeophyllaceae</taxon>
        <taxon>Gloeophyllum</taxon>
    </lineage>
</organism>
<dbReference type="PROSITE" id="PS50011">
    <property type="entry name" value="PROTEIN_KINASE_DOM"/>
    <property type="match status" value="1"/>
</dbReference>